<dbReference type="PROSITE" id="PS51318">
    <property type="entry name" value="TAT"/>
    <property type="match status" value="1"/>
</dbReference>
<gene>
    <name evidence="3" type="ORF">AB0887_26310</name>
</gene>
<dbReference type="InterPro" id="IPR005135">
    <property type="entry name" value="Endo/exonuclease/phosphatase"/>
</dbReference>
<name>A0ABV3M158_9ACTN</name>
<dbReference type="GO" id="GO:0004519">
    <property type="term" value="F:endonuclease activity"/>
    <property type="evidence" value="ECO:0007669"/>
    <property type="project" value="UniProtKB-KW"/>
</dbReference>
<protein>
    <submittedName>
        <fullName evidence="3">Endonuclease/exonuclease/phosphatase family protein</fullName>
    </submittedName>
</protein>
<dbReference type="InterPro" id="IPR006311">
    <property type="entry name" value="TAT_signal"/>
</dbReference>
<dbReference type="CDD" id="cd09083">
    <property type="entry name" value="EEP-1"/>
    <property type="match status" value="1"/>
</dbReference>
<keyword evidence="4" id="KW-1185">Reference proteome</keyword>
<proteinExistence type="predicted"/>
<evidence type="ECO:0000256" key="1">
    <source>
        <dbReference type="SAM" id="SignalP"/>
    </source>
</evidence>
<dbReference type="PANTHER" id="PTHR12121:SF36">
    <property type="entry name" value="ENDONUCLEASE_EXONUCLEASE_PHOSPHATASE DOMAIN-CONTAINING PROTEIN"/>
    <property type="match status" value="1"/>
</dbReference>
<keyword evidence="3" id="KW-0378">Hydrolase</keyword>
<dbReference type="InterPro" id="IPR036691">
    <property type="entry name" value="Endo/exonu/phosph_ase_sf"/>
</dbReference>
<feature type="domain" description="Endonuclease/exonuclease/phosphatase" evidence="2">
    <location>
        <begin position="48"/>
        <end position="290"/>
    </location>
</feature>
<evidence type="ECO:0000259" key="2">
    <source>
        <dbReference type="Pfam" id="PF03372"/>
    </source>
</evidence>
<evidence type="ECO:0000313" key="3">
    <source>
        <dbReference type="EMBL" id="MEW2365450.1"/>
    </source>
</evidence>
<dbReference type="SUPFAM" id="SSF56219">
    <property type="entry name" value="DNase I-like"/>
    <property type="match status" value="1"/>
</dbReference>
<comment type="caution">
    <text evidence="3">The sequence shown here is derived from an EMBL/GenBank/DDBJ whole genome shotgun (WGS) entry which is preliminary data.</text>
</comment>
<dbReference type="Pfam" id="PF03372">
    <property type="entry name" value="Exo_endo_phos"/>
    <property type="match status" value="1"/>
</dbReference>
<sequence>MPIDSPFTRRSVLRTALAAAVALPLSGTALSGGPAQAAPGPEARLEVMSYNVRFASNRPPHTWPERRPAMKEMLLRAQPHIIGTQEGLYYQLQDIETDLGANYDWVGTGVGGGSRDEFMAIFYDNRRLFPLEYEHFWLSDTPYTIASNTWGANSPRMASWVRFLDLVTNTQLYVLNTHFDHVSQNARERSASLMVERIALMKTTTPLIVTGDFNATAHDSAVYTTMLGAGLVDTWDVAQERGPAYGTFGGYKPPVVGGGRIDWVLTRPSATVHAASMNTFSLGGQYPSDHWAVQATLTL</sequence>
<dbReference type="EMBL" id="JBEYRS010000012">
    <property type="protein sequence ID" value="MEW2365450.1"/>
    <property type="molecule type" value="Genomic_DNA"/>
</dbReference>
<accession>A0ABV3M158</accession>
<keyword evidence="3" id="KW-0540">Nuclease</keyword>
<keyword evidence="1" id="KW-0732">Signal</keyword>
<feature type="signal peptide" evidence="1">
    <location>
        <begin position="1"/>
        <end position="37"/>
    </location>
</feature>
<dbReference type="Gene3D" id="3.60.10.10">
    <property type="entry name" value="Endonuclease/exonuclease/phosphatase"/>
    <property type="match status" value="1"/>
</dbReference>
<keyword evidence="3" id="KW-0255">Endonuclease</keyword>
<organism evidence="3 4">
    <name type="scientific">Streptomyces huasconensis</name>
    <dbReference type="NCBI Taxonomy" id="1854574"/>
    <lineage>
        <taxon>Bacteria</taxon>
        <taxon>Bacillati</taxon>
        <taxon>Actinomycetota</taxon>
        <taxon>Actinomycetes</taxon>
        <taxon>Kitasatosporales</taxon>
        <taxon>Streptomycetaceae</taxon>
        <taxon>Streptomyces</taxon>
    </lineage>
</organism>
<evidence type="ECO:0000313" key="4">
    <source>
        <dbReference type="Proteomes" id="UP001553843"/>
    </source>
</evidence>
<reference evidence="3 4" key="1">
    <citation type="submission" date="2024-06" db="EMBL/GenBank/DDBJ databases">
        <title>The Natural Products Discovery Center: Release of the First 8490 Sequenced Strains for Exploring Actinobacteria Biosynthetic Diversity.</title>
        <authorList>
            <person name="Kalkreuter E."/>
            <person name="Kautsar S.A."/>
            <person name="Yang D."/>
            <person name="Bader C.D."/>
            <person name="Teijaro C.N."/>
            <person name="Fluegel L."/>
            <person name="Davis C.M."/>
            <person name="Simpson J.R."/>
            <person name="Lauterbach L."/>
            <person name="Steele A.D."/>
            <person name="Gui C."/>
            <person name="Meng S."/>
            <person name="Li G."/>
            <person name="Viehrig K."/>
            <person name="Ye F."/>
            <person name="Su P."/>
            <person name="Kiefer A.F."/>
            <person name="Nichols A."/>
            <person name="Cepeda A.J."/>
            <person name="Yan W."/>
            <person name="Fan B."/>
            <person name="Jiang Y."/>
            <person name="Adhikari A."/>
            <person name="Zheng C.-J."/>
            <person name="Schuster L."/>
            <person name="Cowan T.M."/>
            <person name="Smanski M.J."/>
            <person name="Chevrette M.G."/>
            <person name="De Carvalho L.P.S."/>
            <person name="Shen B."/>
        </authorList>
    </citation>
    <scope>NUCLEOTIDE SEQUENCE [LARGE SCALE GENOMIC DNA]</scope>
    <source>
        <strain evidence="3 4">NPDC047833</strain>
    </source>
</reference>
<dbReference type="Proteomes" id="UP001553843">
    <property type="component" value="Unassembled WGS sequence"/>
</dbReference>
<dbReference type="InterPro" id="IPR050410">
    <property type="entry name" value="CCR4/nocturin_mRNA_transcr"/>
</dbReference>
<dbReference type="RefSeq" id="WP_359780563.1">
    <property type="nucleotide sequence ID" value="NZ_JBEYRR010000008.1"/>
</dbReference>
<dbReference type="PANTHER" id="PTHR12121">
    <property type="entry name" value="CARBON CATABOLITE REPRESSOR PROTEIN 4"/>
    <property type="match status" value="1"/>
</dbReference>
<feature type="chain" id="PRO_5045964823" evidence="1">
    <location>
        <begin position="38"/>
        <end position="299"/>
    </location>
</feature>